<accession>A0AAD9T3W1</accession>
<dbReference type="InterPro" id="IPR000182">
    <property type="entry name" value="GNAT_dom"/>
</dbReference>
<dbReference type="InterPro" id="IPR016181">
    <property type="entry name" value="Acyl_CoA_acyltransferase"/>
</dbReference>
<keyword evidence="3" id="KW-1185">Reference proteome</keyword>
<organism evidence="2 3">
    <name type="scientific">Diplocarpon rosae</name>
    <dbReference type="NCBI Taxonomy" id="946125"/>
    <lineage>
        <taxon>Eukaryota</taxon>
        <taxon>Fungi</taxon>
        <taxon>Dikarya</taxon>
        <taxon>Ascomycota</taxon>
        <taxon>Pezizomycotina</taxon>
        <taxon>Leotiomycetes</taxon>
        <taxon>Helotiales</taxon>
        <taxon>Drepanopezizaceae</taxon>
        <taxon>Diplocarpon</taxon>
    </lineage>
</organism>
<reference evidence="2" key="1">
    <citation type="submission" date="2023-06" db="EMBL/GenBank/DDBJ databases">
        <title>Draft genome of Marssonina rosae.</title>
        <authorList>
            <person name="Cheng Q."/>
        </authorList>
    </citation>
    <scope>NUCLEOTIDE SEQUENCE</scope>
    <source>
        <strain evidence="2">R4</strain>
    </source>
</reference>
<dbReference type="PROSITE" id="PS51186">
    <property type="entry name" value="GNAT"/>
    <property type="match status" value="1"/>
</dbReference>
<dbReference type="SUPFAM" id="SSF55729">
    <property type="entry name" value="Acyl-CoA N-acyltransferases (Nat)"/>
    <property type="match status" value="1"/>
</dbReference>
<dbReference type="Proteomes" id="UP001285354">
    <property type="component" value="Unassembled WGS sequence"/>
</dbReference>
<dbReference type="GO" id="GO:0016747">
    <property type="term" value="F:acyltransferase activity, transferring groups other than amino-acyl groups"/>
    <property type="evidence" value="ECO:0007669"/>
    <property type="project" value="InterPro"/>
</dbReference>
<protein>
    <recommendedName>
        <fullName evidence="1">N-acetyltransferase domain-containing protein</fullName>
    </recommendedName>
</protein>
<comment type="caution">
    <text evidence="2">The sequence shown here is derived from an EMBL/GenBank/DDBJ whole genome shotgun (WGS) entry which is preliminary data.</text>
</comment>
<evidence type="ECO:0000313" key="3">
    <source>
        <dbReference type="Proteomes" id="UP001285354"/>
    </source>
</evidence>
<proteinExistence type="predicted"/>
<evidence type="ECO:0000313" key="2">
    <source>
        <dbReference type="EMBL" id="KAK2628572.1"/>
    </source>
</evidence>
<feature type="domain" description="N-acetyltransferase" evidence="1">
    <location>
        <begin position="68"/>
        <end position="219"/>
    </location>
</feature>
<dbReference type="CDD" id="cd04301">
    <property type="entry name" value="NAT_SF"/>
    <property type="match status" value="1"/>
</dbReference>
<gene>
    <name evidence="2" type="ORF">QTJ16_001675</name>
</gene>
<dbReference type="PANTHER" id="PTHR42791">
    <property type="entry name" value="GNAT FAMILY ACETYLTRANSFERASE"/>
    <property type="match status" value="1"/>
</dbReference>
<dbReference type="EMBL" id="JAUBYV010000002">
    <property type="protein sequence ID" value="KAK2628572.1"/>
    <property type="molecule type" value="Genomic_DNA"/>
</dbReference>
<dbReference type="Pfam" id="PF13673">
    <property type="entry name" value="Acetyltransf_10"/>
    <property type="match status" value="1"/>
</dbReference>
<dbReference type="PANTHER" id="PTHR42791:SF17">
    <property type="entry name" value="ACETYLTRANSFERASE, GNAT FAMILY FAMILY (AFU_ORTHOLOGUE AFUA_8G05690)"/>
    <property type="match status" value="1"/>
</dbReference>
<name>A0AAD9T3W1_9HELO</name>
<dbReference type="Gene3D" id="3.40.630.30">
    <property type="match status" value="1"/>
</dbReference>
<dbReference type="InterPro" id="IPR052523">
    <property type="entry name" value="Trichothecene_AcTrans"/>
</dbReference>
<sequence>MRSCFRGGPWSEHHNKHVNPNMPLTLRRAVLTDAAALTDIYFSAFNLDAISLRVFPRTSSSWNWWHDSVVAEIADPRAHFICMYDSDSEDQRVVAYAKWNAPDALLETDLPAWPEGADGALAKHFFGNLGEQHAKIMAGRRHWYLELVATTPQYQGRGAAGQLLRWGIAQSDEEGTATYLEASPDGKPIYEHLGFKEIGRLVVALEGTGEGVLAEKEFIEVFMVREIQNR</sequence>
<evidence type="ECO:0000259" key="1">
    <source>
        <dbReference type="PROSITE" id="PS51186"/>
    </source>
</evidence>
<dbReference type="AlphaFoldDB" id="A0AAD9T3W1"/>